<sequence>MAFPDSKIPNWVPSSVVAQAMVGILALFILQTLYRVVTNPLSSIPGPFWSRWTNLPVKLRLLSGSKATYVHSLHERYGPVVRLGPREVDVSDVGAVREVHKARSGFLKDPGYYVGGGVRSVFSALDPVFHAQRRRVLGPCFAEAQLETLEPTIVERARLTIAKLGDEMATAGCTDILHWWTLFAMDVISEMCFGESFHMLEVGKKNQYAEDIAEMGSLLPLRGAFPWLIWLAGYVPFFPYFKNVGATRQRVVEYGTARAAQYMRLVESNDSAVRKTLFSSLVAKGGGSNSQQDRKTGSPEQLSQLDITIESQSYITAGTDTTAITLTYLIYAVLRHDAVRARLVGELQSLPDGFTHRDLRALPYLNLVLEETLRLYGASQGALPRVVPPEGAVLAGYAVPPGVVVSTQNYSLHRDGGAYPDAEKFDPSRWENPAPEAKNAFMPFGIGPRNCIGLNLARMELRLCTALFFRAFPDVRLSSKHGMSDADMKPQINFLVMPAGHRCLVELP</sequence>
<comment type="caution">
    <text evidence="10">The sequence shown here is derived from an EMBL/GenBank/DDBJ whole genome shotgun (WGS) entry which is preliminary data.</text>
</comment>
<dbReference type="InterPro" id="IPR001128">
    <property type="entry name" value="Cyt_P450"/>
</dbReference>
<dbReference type="Proteomes" id="UP001287356">
    <property type="component" value="Unassembled WGS sequence"/>
</dbReference>
<reference evidence="10" key="1">
    <citation type="journal article" date="2023" name="Mol. Phylogenet. Evol.">
        <title>Genome-scale phylogeny and comparative genomics of the fungal order Sordariales.</title>
        <authorList>
            <person name="Hensen N."/>
            <person name="Bonometti L."/>
            <person name="Westerberg I."/>
            <person name="Brannstrom I.O."/>
            <person name="Guillou S."/>
            <person name="Cros-Aarteil S."/>
            <person name="Calhoun S."/>
            <person name="Haridas S."/>
            <person name="Kuo A."/>
            <person name="Mondo S."/>
            <person name="Pangilinan J."/>
            <person name="Riley R."/>
            <person name="LaButti K."/>
            <person name="Andreopoulos B."/>
            <person name="Lipzen A."/>
            <person name="Chen C."/>
            <person name="Yan M."/>
            <person name="Daum C."/>
            <person name="Ng V."/>
            <person name="Clum A."/>
            <person name="Steindorff A."/>
            <person name="Ohm R.A."/>
            <person name="Martin F."/>
            <person name="Silar P."/>
            <person name="Natvig D.O."/>
            <person name="Lalanne C."/>
            <person name="Gautier V."/>
            <person name="Ament-Velasquez S.L."/>
            <person name="Kruys A."/>
            <person name="Hutchinson M.I."/>
            <person name="Powell A.J."/>
            <person name="Barry K."/>
            <person name="Miller A.N."/>
            <person name="Grigoriev I.V."/>
            <person name="Debuchy R."/>
            <person name="Gladieux P."/>
            <person name="Hiltunen Thoren M."/>
            <person name="Johannesson H."/>
        </authorList>
    </citation>
    <scope>NUCLEOTIDE SEQUENCE</scope>
    <source>
        <strain evidence="10">CBS 958.72</strain>
    </source>
</reference>
<comment type="similarity">
    <text evidence="2 8">Belongs to the cytochrome P450 family.</text>
</comment>
<keyword evidence="6 7" id="KW-0408">Iron</keyword>
<dbReference type="SUPFAM" id="SSF48264">
    <property type="entry name" value="Cytochrome P450"/>
    <property type="match status" value="1"/>
</dbReference>
<dbReference type="EMBL" id="JAULSN010000003">
    <property type="protein sequence ID" value="KAK3376231.1"/>
    <property type="molecule type" value="Genomic_DNA"/>
</dbReference>
<evidence type="ECO:0000256" key="2">
    <source>
        <dbReference type="ARBA" id="ARBA00010617"/>
    </source>
</evidence>
<dbReference type="InterPro" id="IPR050121">
    <property type="entry name" value="Cytochrome_P450_monoxygenase"/>
</dbReference>
<evidence type="ECO:0000256" key="9">
    <source>
        <dbReference type="SAM" id="Phobius"/>
    </source>
</evidence>
<evidence type="ECO:0000256" key="8">
    <source>
        <dbReference type="RuleBase" id="RU000461"/>
    </source>
</evidence>
<dbReference type="PRINTS" id="PR00463">
    <property type="entry name" value="EP450I"/>
</dbReference>
<dbReference type="PANTHER" id="PTHR24305">
    <property type="entry name" value="CYTOCHROME P450"/>
    <property type="match status" value="1"/>
</dbReference>
<keyword evidence="9" id="KW-0812">Transmembrane</keyword>
<evidence type="ECO:0000256" key="5">
    <source>
        <dbReference type="ARBA" id="ARBA00023002"/>
    </source>
</evidence>
<keyword evidence="9" id="KW-1133">Transmembrane helix</keyword>
<dbReference type="CDD" id="cd11059">
    <property type="entry name" value="CYP_fungal"/>
    <property type="match status" value="1"/>
</dbReference>
<dbReference type="GO" id="GO:0016705">
    <property type="term" value="F:oxidoreductase activity, acting on paired donors, with incorporation or reduction of molecular oxygen"/>
    <property type="evidence" value="ECO:0007669"/>
    <property type="project" value="InterPro"/>
</dbReference>
<protein>
    <submittedName>
        <fullName evidence="10">Cytochrome P450</fullName>
    </submittedName>
</protein>
<evidence type="ECO:0000313" key="10">
    <source>
        <dbReference type="EMBL" id="KAK3376231.1"/>
    </source>
</evidence>
<name>A0AAE0KHT4_9PEZI</name>
<evidence type="ECO:0000256" key="3">
    <source>
        <dbReference type="ARBA" id="ARBA00022617"/>
    </source>
</evidence>
<keyword evidence="4 7" id="KW-0479">Metal-binding</keyword>
<organism evidence="10 11">
    <name type="scientific">Lasiosphaeria ovina</name>
    <dbReference type="NCBI Taxonomy" id="92902"/>
    <lineage>
        <taxon>Eukaryota</taxon>
        <taxon>Fungi</taxon>
        <taxon>Dikarya</taxon>
        <taxon>Ascomycota</taxon>
        <taxon>Pezizomycotina</taxon>
        <taxon>Sordariomycetes</taxon>
        <taxon>Sordariomycetidae</taxon>
        <taxon>Sordariales</taxon>
        <taxon>Lasiosphaeriaceae</taxon>
        <taxon>Lasiosphaeria</taxon>
    </lineage>
</organism>
<keyword evidence="8" id="KW-0503">Monooxygenase</keyword>
<evidence type="ECO:0000256" key="1">
    <source>
        <dbReference type="ARBA" id="ARBA00001971"/>
    </source>
</evidence>
<evidence type="ECO:0000256" key="4">
    <source>
        <dbReference type="ARBA" id="ARBA00022723"/>
    </source>
</evidence>
<dbReference type="PROSITE" id="PS00086">
    <property type="entry name" value="CYTOCHROME_P450"/>
    <property type="match status" value="1"/>
</dbReference>
<keyword evidence="9" id="KW-0472">Membrane</keyword>
<dbReference type="InterPro" id="IPR002401">
    <property type="entry name" value="Cyt_P450_E_grp-I"/>
</dbReference>
<keyword evidence="3 7" id="KW-0349">Heme</keyword>
<evidence type="ECO:0000256" key="6">
    <source>
        <dbReference type="ARBA" id="ARBA00023004"/>
    </source>
</evidence>
<dbReference type="GO" id="GO:0005506">
    <property type="term" value="F:iron ion binding"/>
    <property type="evidence" value="ECO:0007669"/>
    <property type="project" value="InterPro"/>
</dbReference>
<reference evidence="10" key="2">
    <citation type="submission" date="2023-06" db="EMBL/GenBank/DDBJ databases">
        <authorList>
            <consortium name="Lawrence Berkeley National Laboratory"/>
            <person name="Haridas S."/>
            <person name="Hensen N."/>
            <person name="Bonometti L."/>
            <person name="Westerberg I."/>
            <person name="Brannstrom I.O."/>
            <person name="Guillou S."/>
            <person name="Cros-Aarteil S."/>
            <person name="Calhoun S."/>
            <person name="Kuo A."/>
            <person name="Mondo S."/>
            <person name="Pangilinan J."/>
            <person name="Riley R."/>
            <person name="Labutti K."/>
            <person name="Andreopoulos B."/>
            <person name="Lipzen A."/>
            <person name="Chen C."/>
            <person name="Yanf M."/>
            <person name="Daum C."/>
            <person name="Ng V."/>
            <person name="Clum A."/>
            <person name="Steindorff A."/>
            <person name="Ohm R."/>
            <person name="Martin F."/>
            <person name="Silar P."/>
            <person name="Natvig D."/>
            <person name="Lalanne C."/>
            <person name="Gautier V."/>
            <person name="Ament-Velasquez S.L."/>
            <person name="Kruys A."/>
            <person name="Hutchinson M.I."/>
            <person name="Powell A.J."/>
            <person name="Barry K."/>
            <person name="Miller A.N."/>
            <person name="Grigoriev I.V."/>
            <person name="Debuchy R."/>
            <person name="Gladieux P."/>
            <person name="Thoren M.H."/>
            <person name="Johannesson H."/>
        </authorList>
    </citation>
    <scope>NUCLEOTIDE SEQUENCE</scope>
    <source>
        <strain evidence="10">CBS 958.72</strain>
    </source>
</reference>
<feature type="transmembrane region" description="Helical" evidence="9">
    <location>
        <begin position="12"/>
        <end position="34"/>
    </location>
</feature>
<evidence type="ECO:0000256" key="7">
    <source>
        <dbReference type="PIRSR" id="PIRSR602401-1"/>
    </source>
</evidence>
<dbReference type="AlphaFoldDB" id="A0AAE0KHT4"/>
<dbReference type="Pfam" id="PF00067">
    <property type="entry name" value="p450"/>
    <property type="match status" value="1"/>
</dbReference>
<dbReference type="PRINTS" id="PR00385">
    <property type="entry name" value="P450"/>
</dbReference>
<keyword evidence="5 8" id="KW-0560">Oxidoreductase</keyword>
<feature type="binding site" description="axial binding residue" evidence="7">
    <location>
        <position position="451"/>
    </location>
    <ligand>
        <name>heme</name>
        <dbReference type="ChEBI" id="CHEBI:30413"/>
    </ligand>
    <ligandPart>
        <name>Fe</name>
        <dbReference type="ChEBI" id="CHEBI:18248"/>
    </ligandPart>
</feature>
<dbReference type="PANTHER" id="PTHR24305:SF96">
    <property type="entry name" value="CYTOCHROME P450 MONOOXYGENASE STCB-RELATED"/>
    <property type="match status" value="1"/>
</dbReference>
<dbReference type="GO" id="GO:0020037">
    <property type="term" value="F:heme binding"/>
    <property type="evidence" value="ECO:0007669"/>
    <property type="project" value="InterPro"/>
</dbReference>
<keyword evidence="11" id="KW-1185">Reference proteome</keyword>
<evidence type="ECO:0000313" key="11">
    <source>
        <dbReference type="Proteomes" id="UP001287356"/>
    </source>
</evidence>
<accession>A0AAE0KHT4</accession>
<dbReference type="GO" id="GO:0004497">
    <property type="term" value="F:monooxygenase activity"/>
    <property type="evidence" value="ECO:0007669"/>
    <property type="project" value="UniProtKB-KW"/>
</dbReference>
<dbReference type="InterPro" id="IPR017972">
    <property type="entry name" value="Cyt_P450_CS"/>
</dbReference>
<gene>
    <name evidence="10" type="ORF">B0T24DRAFT_216838</name>
</gene>
<proteinExistence type="inferred from homology"/>
<dbReference type="Gene3D" id="1.10.630.10">
    <property type="entry name" value="Cytochrome P450"/>
    <property type="match status" value="1"/>
</dbReference>
<comment type="cofactor">
    <cofactor evidence="1 7">
        <name>heme</name>
        <dbReference type="ChEBI" id="CHEBI:30413"/>
    </cofactor>
</comment>
<dbReference type="InterPro" id="IPR036396">
    <property type="entry name" value="Cyt_P450_sf"/>
</dbReference>